<name>A0AAV9SJC6_9TELE</name>
<feature type="region of interest" description="Disordered" evidence="1">
    <location>
        <begin position="98"/>
        <end position="174"/>
    </location>
</feature>
<sequence>MVQNGRAIPPNHTPPGLTVIANMSIEIPQQNKGVPRRGALQHPLQGLQKGWVEGGYPLVHWGEPQRTGAKMGGNRYAHPSSAPLTKGNFRVEECPTLLKETGSRSRARGDIPHPKSQILQPRIRPPRSPPSATTHTTLHPTPLAPPTGGEPIGRGTHVSSSGCAQPGSMGESLA</sequence>
<accession>A0AAV9SJC6</accession>
<protein>
    <submittedName>
        <fullName evidence="2">Uncharacterized protein</fullName>
    </submittedName>
</protein>
<dbReference type="Proteomes" id="UP001311232">
    <property type="component" value="Unassembled WGS sequence"/>
</dbReference>
<evidence type="ECO:0000313" key="2">
    <source>
        <dbReference type="EMBL" id="KAK5620792.1"/>
    </source>
</evidence>
<evidence type="ECO:0000313" key="3">
    <source>
        <dbReference type="Proteomes" id="UP001311232"/>
    </source>
</evidence>
<feature type="compositionally biased region" description="Basic and acidic residues" evidence="1">
    <location>
        <begin position="101"/>
        <end position="113"/>
    </location>
</feature>
<keyword evidence="3" id="KW-1185">Reference proteome</keyword>
<evidence type="ECO:0000256" key="1">
    <source>
        <dbReference type="SAM" id="MobiDB-lite"/>
    </source>
</evidence>
<organism evidence="2 3">
    <name type="scientific">Crenichthys baileyi</name>
    <name type="common">White River springfish</name>
    <dbReference type="NCBI Taxonomy" id="28760"/>
    <lineage>
        <taxon>Eukaryota</taxon>
        <taxon>Metazoa</taxon>
        <taxon>Chordata</taxon>
        <taxon>Craniata</taxon>
        <taxon>Vertebrata</taxon>
        <taxon>Euteleostomi</taxon>
        <taxon>Actinopterygii</taxon>
        <taxon>Neopterygii</taxon>
        <taxon>Teleostei</taxon>
        <taxon>Neoteleostei</taxon>
        <taxon>Acanthomorphata</taxon>
        <taxon>Ovalentaria</taxon>
        <taxon>Atherinomorphae</taxon>
        <taxon>Cyprinodontiformes</taxon>
        <taxon>Goodeidae</taxon>
        <taxon>Crenichthys</taxon>
    </lineage>
</organism>
<proteinExistence type="predicted"/>
<dbReference type="EMBL" id="JAHHUM010000335">
    <property type="protein sequence ID" value="KAK5620792.1"/>
    <property type="molecule type" value="Genomic_DNA"/>
</dbReference>
<dbReference type="AlphaFoldDB" id="A0AAV9SJC6"/>
<feature type="compositionally biased region" description="Low complexity" evidence="1">
    <location>
        <begin position="130"/>
        <end position="141"/>
    </location>
</feature>
<comment type="caution">
    <text evidence="2">The sequence shown here is derived from an EMBL/GenBank/DDBJ whole genome shotgun (WGS) entry which is preliminary data.</text>
</comment>
<gene>
    <name evidence="2" type="ORF">CRENBAI_018628</name>
</gene>
<reference evidence="2 3" key="1">
    <citation type="submission" date="2021-06" db="EMBL/GenBank/DDBJ databases">
        <authorList>
            <person name="Palmer J.M."/>
        </authorList>
    </citation>
    <scope>NUCLEOTIDE SEQUENCE [LARGE SCALE GENOMIC DNA]</scope>
    <source>
        <strain evidence="2 3">MEX-2019</strain>
        <tissue evidence="2">Muscle</tissue>
    </source>
</reference>